<dbReference type="Proteomes" id="UP000674938">
    <property type="component" value="Unassembled WGS sequence"/>
</dbReference>
<evidence type="ECO:0000313" key="2">
    <source>
        <dbReference type="EMBL" id="MBP1043471.1"/>
    </source>
</evidence>
<dbReference type="InterPro" id="IPR001387">
    <property type="entry name" value="Cro/C1-type_HTH"/>
</dbReference>
<proteinExistence type="predicted"/>
<evidence type="ECO:0000259" key="1">
    <source>
        <dbReference type="PROSITE" id="PS50943"/>
    </source>
</evidence>
<dbReference type="CDD" id="cd00093">
    <property type="entry name" value="HTH_XRE"/>
    <property type="match status" value="1"/>
</dbReference>
<dbReference type="RefSeq" id="WP_209531283.1">
    <property type="nucleotide sequence ID" value="NZ_JAEEGA010000016.1"/>
</dbReference>
<dbReference type="PROSITE" id="PS50943">
    <property type="entry name" value="HTH_CROC1"/>
    <property type="match status" value="1"/>
</dbReference>
<sequence>MENQEDNVHESVLDAARLVQELRRSKKWTQKEFATELGVSRQVVNRLEMGTNSKVDIVMLAKAAEVCGERLTLSSISKEVRGARPRTELELEYEIIIAFSKGELRRAEEYLNLIKKWIYPDHQLMARANREVGRALMYYFRGRPTRAISHVNQVVMGLGMCGFPEKAKEISDRFQRNVSYGKLAIENEILKMEISLAEEGMK</sequence>
<dbReference type="AlphaFoldDB" id="A0A940PCB1"/>
<dbReference type="GO" id="GO:0003677">
    <property type="term" value="F:DNA binding"/>
    <property type="evidence" value="ECO:0007669"/>
    <property type="project" value="InterPro"/>
</dbReference>
<dbReference type="Gene3D" id="1.10.260.40">
    <property type="entry name" value="lambda repressor-like DNA-binding domains"/>
    <property type="match status" value="1"/>
</dbReference>
<dbReference type="SMART" id="SM00530">
    <property type="entry name" value="HTH_XRE"/>
    <property type="match status" value="1"/>
</dbReference>
<protein>
    <submittedName>
        <fullName evidence="2">Helix-turn-helix transcriptional regulator</fullName>
    </submittedName>
</protein>
<evidence type="ECO:0000313" key="3">
    <source>
        <dbReference type="Proteomes" id="UP000674938"/>
    </source>
</evidence>
<name>A0A940PCB1_9ENTE</name>
<keyword evidence="3" id="KW-1185">Reference proteome</keyword>
<dbReference type="SUPFAM" id="SSF47413">
    <property type="entry name" value="lambda repressor-like DNA-binding domains"/>
    <property type="match status" value="1"/>
</dbReference>
<dbReference type="EMBL" id="JAEEGA010000016">
    <property type="protein sequence ID" value="MBP1043471.1"/>
    <property type="molecule type" value="Genomic_DNA"/>
</dbReference>
<accession>A0A940PCB1</accession>
<organism evidence="2 3">
    <name type="scientific">Vagococcus allomyrinae</name>
    <dbReference type="NCBI Taxonomy" id="2794353"/>
    <lineage>
        <taxon>Bacteria</taxon>
        <taxon>Bacillati</taxon>
        <taxon>Bacillota</taxon>
        <taxon>Bacilli</taxon>
        <taxon>Lactobacillales</taxon>
        <taxon>Enterococcaceae</taxon>
        <taxon>Vagococcus</taxon>
    </lineage>
</organism>
<gene>
    <name evidence="2" type="ORF">I6N95_20820</name>
</gene>
<comment type="caution">
    <text evidence="2">The sequence shown here is derived from an EMBL/GenBank/DDBJ whole genome shotgun (WGS) entry which is preliminary data.</text>
</comment>
<dbReference type="InterPro" id="IPR010982">
    <property type="entry name" value="Lambda_DNA-bd_dom_sf"/>
</dbReference>
<reference evidence="2" key="1">
    <citation type="submission" date="2020-12" db="EMBL/GenBank/DDBJ databases">
        <title>Vagococcus allomyrinae sp. nov. and Enterococcus lavae sp. nov., isolated from the larvae of Allomyrina dichotoma.</title>
        <authorList>
            <person name="Lee S.D."/>
        </authorList>
    </citation>
    <scope>NUCLEOTIDE SEQUENCE</scope>
    <source>
        <strain evidence="2">BWB3-3</strain>
    </source>
</reference>
<dbReference type="Pfam" id="PF01381">
    <property type="entry name" value="HTH_3"/>
    <property type="match status" value="1"/>
</dbReference>
<feature type="domain" description="HTH cro/C1-type" evidence="1">
    <location>
        <begin position="19"/>
        <end position="76"/>
    </location>
</feature>